<gene>
    <name evidence="2" type="ORF">B0J11DRAFT_510670</name>
</gene>
<comment type="caution">
    <text evidence="2">The sequence shown here is derived from an EMBL/GenBank/DDBJ whole genome shotgun (WGS) entry which is preliminary data.</text>
</comment>
<feature type="chain" id="PRO_5040229047" evidence="1">
    <location>
        <begin position="20"/>
        <end position="548"/>
    </location>
</feature>
<organism evidence="2 3">
    <name type="scientific">Dendryphion nanum</name>
    <dbReference type="NCBI Taxonomy" id="256645"/>
    <lineage>
        <taxon>Eukaryota</taxon>
        <taxon>Fungi</taxon>
        <taxon>Dikarya</taxon>
        <taxon>Ascomycota</taxon>
        <taxon>Pezizomycotina</taxon>
        <taxon>Dothideomycetes</taxon>
        <taxon>Pleosporomycetidae</taxon>
        <taxon>Pleosporales</taxon>
        <taxon>Torulaceae</taxon>
        <taxon>Dendryphion</taxon>
    </lineage>
</organism>
<protein>
    <submittedName>
        <fullName evidence="2">Uncharacterized protein</fullName>
    </submittedName>
</protein>
<dbReference type="EMBL" id="JAGMWT010000016">
    <property type="protein sequence ID" value="KAH7115064.1"/>
    <property type="molecule type" value="Genomic_DNA"/>
</dbReference>
<evidence type="ECO:0000256" key="1">
    <source>
        <dbReference type="SAM" id="SignalP"/>
    </source>
</evidence>
<dbReference type="AlphaFoldDB" id="A0A9P9D9V4"/>
<feature type="signal peptide" evidence="1">
    <location>
        <begin position="1"/>
        <end position="19"/>
    </location>
</feature>
<evidence type="ECO:0000313" key="2">
    <source>
        <dbReference type="EMBL" id="KAH7115064.1"/>
    </source>
</evidence>
<sequence>MRFLSLVLVALPLIQPVISDSLEQVCTSIKGISSCNAFLTIPDGITHKYCDVVVPQPNPCKSKIKWHQPCGKWYAPKMCEAWTCVPGTDGVTVQRPCDFSIKYKRINLCDVVRSNIGHIFNEVVDKTTAMCSCGPDAIKLLSEGLFDAVKAGDISQGVTNLVGQLVRVQKCFIDRGFKVQETKQQVRESGALSDEGGWIVFEAAEIDLQTYGELIGAIAPCFYGACNPISFFTNYINRSKKTMGDQIEKHLHSWISIFDTIITRAKNVEAAIVDLFAHLKTVPDKVEKIRLRICANGACTGPTITSFIEKISEAIATATALEEITDSITDLDRDIPKMTKTIRTIMNTVNDIPDTAYFINLIASGNFTKVTDMISAFKIATELPKLGQEIQKDVSTILKGVTTFGSRANQTLELFTDIISTNWESYPLEFTTDASGSVRAGLLEMQNLIRDEITAPLQNVTKTFKTLEQGFRILPFKQGYFYSKAGVASYQRWNDFSFKMPCSTTGQQTFSFAGFTRKVPYPKFYACDYKDVLRWPNHHIPYVKFRVT</sequence>
<accession>A0A9P9D9V4</accession>
<dbReference type="Proteomes" id="UP000700596">
    <property type="component" value="Unassembled WGS sequence"/>
</dbReference>
<evidence type="ECO:0000313" key="3">
    <source>
        <dbReference type="Proteomes" id="UP000700596"/>
    </source>
</evidence>
<reference evidence="2" key="1">
    <citation type="journal article" date="2021" name="Nat. Commun.">
        <title>Genetic determinants of endophytism in the Arabidopsis root mycobiome.</title>
        <authorList>
            <person name="Mesny F."/>
            <person name="Miyauchi S."/>
            <person name="Thiergart T."/>
            <person name="Pickel B."/>
            <person name="Atanasova L."/>
            <person name="Karlsson M."/>
            <person name="Huettel B."/>
            <person name="Barry K.W."/>
            <person name="Haridas S."/>
            <person name="Chen C."/>
            <person name="Bauer D."/>
            <person name="Andreopoulos W."/>
            <person name="Pangilinan J."/>
            <person name="LaButti K."/>
            <person name="Riley R."/>
            <person name="Lipzen A."/>
            <person name="Clum A."/>
            <person name="Drula E."/>
            <person name="Henrissat B."/>
            <person name="Kohler A."/>
            <person name="Grigoriev I.V."/>
            <person name="Martin F.M."/>
            <person name="Hacquard S."/>
        </authorList>
    </citation>
    <scope>NUCLEOTIDE SEQUENCE</scope>
    <source>
        <strain evidence="2">MPI-CAGE-CH-0243</strain>
    </source>
</reference>
<dbReference type="OrthoDB" id="2590365at2759"/>
<name>A0A9P9D9V4_9PLEO</name>
<proteinExistence type="predicted"/>
<keyword evidence="3" id="KW-1185">Reference proteome</keyword>
<keyword evidence="1" id="KW-0732">Signal</keyword>